<evidence type="ECO:0000313" key="3">
    <source>
        <dbReference type="Proteomes" id="UP001218188"/>
    </source>
</evidence>
<evidence type="ECO:0000313" key="2">
    <source>
        <dbReference type="EMBL" id="KAJ7036925.1"/>
    </source>
</evidence>
<dbReference type="Pfam" id="PF12223">
    <property type="entry name" value="DUF3602"/>
    <property type="match status" value="1"/>
</dbReference>
<gene>
    <name evidence="2" type="ORF">C8F04DRAFT_457312</name>
</gene>
<feature type="compositionally biased region" description="Polar residues" evidence="1">
    <location>
        <begin position="1"/>
        <end position="15"/>
    </location>
</feature>
<organism evidence="2 3">
    <name type="scientific">Mycena alexandri</name>
    <dbReference type="NCBI Taxonomy" id="1745969"/>
    <lineage>
        <taxon>Eukaryota</taxon>
        <taxon>Fungi</taxon>
        <taxon>Dikarya</taxon>
        <taxon>Basidiomycota</taxon>
        <taxon>Agaricomycotina</taxon>
        <taxon>Agaricomycetes</taxon>
        <taxon>Agaricomycetidae</taxon>
        <taxon>Agaricales</taxon>
        <taxon>Marasmiineae</taxon>
        <taxon>Mycenaceae</taxon>
        <taxon>Mycena</taxon>
    </lineage>
</organism>
<dbReference type="Proteomes" id="UP001218188">
    <property type="component" value="Unassembled WGS sequence"/>
</dbReference>
<feature type="compositionally biased region" description="Basic and acidic residues" evidence="1">
    <location>
        <begin position="61"/>
        <end position="71"/>
    </location>
</feature>
<accession>A0AAD6T1W7</accession>
<dbReference type="PANTHER" id="PTHR34693">
    <property type="entry name" value="PROTEIN PAR32"/>
    <property type="match status" value="1"/>
</dbReference>
<feature type="region of interest" description="Disordered" evidence="1">
    <location>
        <begin position="1"/>
        <end position="219"/>
    </location>
</feature>
<evidence type="ECO:0000256" key="1">
    <source>
        <dbReference type="SAM" id="MobiDB-lite"/>
    </source>
</evidence>
<dbReference type="AlphaFoldDB" id="A0AAD6T1W7"/>
<reference evidence="2" key="1">
    <citation type="submission" date="2023-03" db="EMBL/GenBank/DDBJ databases">
        <title>Massive genome expansion in bonnet fungi (Mycena s.s.) driven by repeated elements and novel gene families across ecological guilds.</title>
        <authorList>
            <consortium name="Lawrence Berkeley National Laboratory"/>
            <person name="Harder C.B."/>
            <person name="Miyauchi S."/>
            <person name="Viragh M."/>
            <person name="Kuo A."/>
            <person name="Thoen E."/>
            <person name="Andreopoulos B."/>
            <person name="Lu D."/>
            <person name="Skrede I."/>
            <person name="Drula E."/>
            <person name="Henrissat B."/>
            <person name="Morin E."/>
            <person name="Kohler A."/>
            <person name="Barry K."/>
            <person name="LaButti K."/>
            <person name="Morin E."/>
            <person name="Salamov A."/>
            <person name="Lipzen A."/>
            <person name="Mereny Z."/>
            <person name="Hegedus B."/>
            <person name="Baldrian P."/>
            <person name="Stursova M."/>
            <person name="Weitz H."/>
            <person name="Taylor A."/>
            <person name="Grigoriev I.V."/>
            <person name="Nagy L.G."/>
            <person name="Martin F."/>
            <person name="Kauserud H."/>
        </authorList>
    </citation>
    <scope>NUCLEOTIDE SEQUENCE</scope>
    <source>
        <strain evidence="2">CBHHK200</strain>
    </source>
</reference>
<dbReference type="PANTHER" id="PTHR34693:SF1">
    <property type="entry name" value="PROTEIN PAR32"/>
    <property type="match status" value="1"/>
</dbReference>
<feature type="compositionally biased region" description="Basic and acidic residues" evidence="1">
    <location>
        <begin position="143"/>
        <end position="158"/>
    </location>
</feature>
<protein>
    <submittedName>
        <fullName evidence="2">Uncharacterized protein</fullName>
    </submittedName>
</protein>
<feature type="compositionally biased region" description="Polar residues" evidence="1">
    <location>
        <begin position="31"/>
        <end position="45"/>
    </location>
</feature>
<dbReference type="InterPro" id="IPR022024">
    <property type="entry name" value="DUF3602"/>
</dbReference>
<proteinExistence type="predicted"/>
<dbReference type="InterPro" id="IPR053203">
    <property type="entry name" value="Cisplatin_resist-associated"/>
</dbReference>
<dbReference type="EMBL" id="JARJCM010000040">
    <property type="protein sequence ID" value="KAJ7036925.1"/>
    <property type="molecule type" value="Genomic_DNA"/>
</dbReference>
<sequence length="219" mass="23339">MATSQQQSVSPNSRRSFSKRISAVGAKISGALSNEGQGGERSTSGGRHDPETDSIASTLVEADRSVSRSRDSGYYSSGRGGAGNIHRIVNADRVSDVDVQEFPWPRGRERAPVSRGHVRSTGRGGSGNFRQSPSPRELSYSPRELEILRTHAETERNALKSSGRGGAGNIAIPNASGWDAGARSRSRSIDPVSSPTSLRPNLPPTPNRSVGVVQKRLSH</sequence>
<keyword evidence="3" id="KW-1185">Reference proteome</keyword>
<comment type="caution">
    <text evidence="2">The sequence shown here is derived from an EMBL/GenBank/DDBJ whole genome shotgun (WGS) entry which is preliminary data.</text>
</comment>
<name>A0AAD6T1W7_9AGAR</name>